<feature type="signal peptide" evidence="1">
    <location>
        <begin position="1"/>
        <end position="21"/>
    </location>
</feature>
<evidence type="ECO:0000313" key="3">
    <source>
        <dbReference type="Proteomes" id="UP000266841"/>
    </source>
</evidence>
<dbReference type="OrthoDB" id="37947at2759"/>
<gene>
    <name evidence="2" type="ORF">THAOC_13414</name>
</gene>
<dbReference type="OMA" id="DTHIEIF"/>
<keyword evidence="3" id="KW-1185">Reference proteome</keyword>
<comment type="caution">
    <text evidence="2">The sequence shown here is derived from an EMBL/GenBank/DDBJ whole genome shotgun (WGS) entry which is preliminary data.</text>
</comment>
<dbReference type="Gene3D" id="3.40.50.720">
    <property type="entry name" value="NAD(P)-binding Rossmann-like Domain"/>
    <property type="match status" value="1"/>
</dbReference>
<name>K0SXK1_THAOC</name>
<evidence type="ECO:0000256" key="1">
    <source>
        <dbReference type="SAM" id="SignalP"/>
    </source>
</evidence>
<dbReference type="AlphaFoldDB" id="K0SXK1"/>
<accession>K0SXK1</accession>
<proteinExistence type="predicted"/>
<evidence type="ECO:0008006" key="4">
    <source>
        <dbReference type="Google" id="ProtNLM"/>
    </source>
</evidence>
<sequence length="352" mass="38644">MAFLLRFGALLLLVVGRIGDAFHAPRVLKSLAKSRSRSVLLSKLELGRGSAAKPYEKKKIAVFGAGGYLGSILYGYLQRAASLYGTGIAGIQSPRAIGSTGTTATALNKELTSKFKLAFCSEDLIRLVDILNADYIRDRILKFDAAVIGTTYQLEQRSVTLNTYEVTPNDKAFEIYLDEKYGAKSDNAPLDDDIFHEVVFQNSIRACIEAGLSHVIVIETPRTGDTGLYLDILESQSEITYTYIRSLNPLGKDITYSFEKGVNSLVEITSPQSLSAKSADGVELKRETLAALAVQALQSCDWKTSRILEVEALTGDPPNTEYGQKGSRQNFSQEWCPNSHIIAEKLELLQAR</sequence>
<dbReference type="eggNOG" id="ENOG502SEEQ">
    <property type="taxonomic scope" value="Eukaryota"/>
</dbReference>
<dbReference type="Proteomes" id="UP000266841">
    <property type="component" value="Unassembled WGS sequence"/>
</dbReference>
<evidence type="ECO:0000313" key="2">
    <source>
        <dbReference type="EMBL" id="EJK65701.1"/>
    </source>
</evidence>
<organism evidence="2 3">
    <name type="scientific">Thalassiosira oceanica</name>
    <name type="common">Marine diatom</name>
    <dbReference type="NCBI Taxonomy" id="159749"/>
    <lineage>
        <taxon>Eukaryota</taxon>
        <taxon>Sar</taxon>
        <taxon>Stramenopiles</taxon>
        <taxon>Ochrophyta</taxon>
        <taxon>Bacillariophyta</taxon>
        <taxon>Coscinodiscophyceae</taxon>
        <taxon>Thalassiosirophycidae</taxon>
        <taxon>Thalassiosirales</taxon>
        <taxon>Thalassiosiraceae</taxon>
        <taxon>Thalassiosira</taxon>
    </lineage>
</organism>
<protein>
    <recommendedName>
        <fullName evidence="4">NmrA-like domain-containing protein</fullName>
    </recommendedName>
</protein>
<dbReference type="EMBL" id="AGNL01015555">
    <property type="protein sequence ID" value="EJK65701.1"/>
    <property type="molecule type" value="Genomic_DNA"/>
</dbReference>
<feature type="chain" id="PRO_5003840424" description="NmrA-like domain-containing protein" evidence="1">
    <location>
        <begin position="22"/>
        <end position="352"/>
    </location>
</feature>
<keyword evidence="1" id="KW-0732">Signal</keyword>
<reference evidence="2 3" key="1">
    <citation type="journal article" date="2012" name="Genome Biol.">
        <title>Genome and low-iron response of an oceanic diatom adapted to chronic iron limitation.</title>
        <authorList>
            <person name="Lommer M."/>
            <person name="Specht M."/>
            <person name="Roy A.S."/>
            <person name="Kraemer L."/>
            <person name="Andreson R."/>
            <person name="Gutowska M.A."/>
            <person name="Wolf J."/>
            <person name="Bergner S.V."/>
            <person name="Schilhabel M.B."/>
            <person name="Klostermeier U.C."/>
            <person name="Beiko R.G."/>
            <person name="Rosenstiel P."/>
            <person name="Hippler M."/>
            <person name="Laroche J."/>
        </authorList>
    </citation>
    <scope>NUCLEOTIDE SEQUENCE [LARGE SCALE GENOMIC DNA]</scope>
    <source>
        <strain evidence="2 3">CCMP1005</strain>
    </source>
</reference>